<organism evidence="1 2">
    <name type="scientific">Chryseosolibacter indicus</name>
    <dbReference type="NCBI Taxonomy" id="2782351"/>
    <lineage>
        <taxon>Bacteria</taxon>
        <taxon>Pseudomonadati</taxon>
        <taxon>Bacteroidota</taxon>
        <taxon>Cytophagia</taxon>
        <taxon>Cytophagales</taxon>
        <taxon>Chryseotaleaceae</taxon>
        <taxon>Chryseosolibacter</taxon>
    </lineage>
</organism>
<dbReference type="Proteomes" id="UP000772618">
    <property type="component" value="Unassembled WGS sequence"/>
</dbReference>
<accession>A0ABS5W1W5</accession>
<evidence type="ECO:0000313" key="2">
    <source>
        <dbReference type="Proteomes" id="UP000772618"/>
    </source>
</evidence>
<sequence length="123" mass="14716">MERLTRQDFKRLKDMPGDRIEVDLDRQFTKDEFEKIKLGFRSNDMDQRWNILYEDNLLYMHRSWTGACIFIGTIENKQDGTGHLPHLTINGDRTQYQRVDTNGDIDTMLTIVRSHLIERVWVK</sequence>
<evidence type="ECO:0000313" key="1">
    <source>
        <dbReference type="EMBL" id="MBT1706246.1"/>
    </source>
</evidence>
<protein>
    <submittedName>
        <fullName evidence="1">Uncharacterized protein</fullName>
    </submittedName>
</protein>
<gene>
    <name evidence="1" type="ORF">KK060_23360</name>
</gene>
<comment type="caution">
    <text evidence="1">The sequence shown here is derived from an EMBL/GenBank/DDBJ whole genome shotgun (WGS) entry which is preliminary data.</text>
</comment>
<keyword evidence="2" id="KW-1185">Reference proteome</keyword>
<dbReference type="RefSeq" id="WP_254157392.1">
    <property type="nucleotide sequence ID" value="NZ_JAHESD010000093.1"/>
</dbReference>
<reference evidence="1 2" key="1">
    <citation type="submission" date="2021-05" db="EMBL/GenBank/DDBJ databases">
        <title>A Polyphasic approach of four new species of the genus Ohtaekwangia: Ohtaekwangia histidinii sp. nov., Ohtaekwangia cretensis sp. nov., Ohtaekwangia indiensis sp. nov., Ohtaekwangia reichenbachii sp. nov. from diverse environment.</title>
        <authorList>
            <person name="Octaviana S."/>
        </authorList>
    </citation>
    <scope>NUCLEOTIDE SEQUENCE [LARGE SCALE GENOMIC DNA]</scope>
    <source>
        <strain evidence="1 2">PWU20</strain>
    </source>
</reference>
<name>A0ABS5W1W5_9BACT</name>
<dbReference type="EMBL" id="JAHESD010000093">
    <property type="protein sequence ID" value="MBT1706246.1"/>
    <property type="molecule type" value="Genomic_DNA"/>
</dbReference>
<proteinExistence type="predicted"/>